<evidence type="ECO:0000313" key="1">
    <source>
        <dbReference type="EMBL" id="KFE49674.1"/>
    </source>
</evidence>
<organism evidence="1 2">
    <name type="scientific">Pseudomonas syringae</name>
    <dbReference type="NCBI Taxonomy" id="317"/>
    <lineage>
        <taxon>Bacteria</taxon>
        <taxon>Pseudomonadati</taxon>
        <taxon>Pseudomonadota</taxon>
        <taxon>Gammaproteobacteria</taxon>
        <taxon>Pseudomonadales</taxon>
        <taxon>Pseudomonadaceae</taxon>
        <taxon>Pseudomonas</taxon>
    </lineage>
</organism>
<dbReference type="InterPro" id="IPR049810">
    <property type="entry name" value="S6_alt_immun-like"/>
</dbReference>
<dbReference type="Proteomes" id="UP000028643">
    <property type="component" value="Unassembled WGS sequence"/>
</dbReference>
<gene>
    <name evidence="1" type="ORF">IV02_18960</name>
</gene>
<dbReference type="RefSeq" id="WP_047576932.1">
    <property type="nucleotide sequence ID" value="NZ_JPQT01000116.1"/>
</dbReference>
<sequence>MEFLFISDYPDPNPDNSLQYKNVPEEFETEVLSAMGWQSLADVPVDENDPTSEQAVAILRALGETGQV</sequence>
<proteinExistence type="predicted"/>
<dbReference type="AlphaFoldDB" id="A0A085V2L1"/>
<name>A0A085V2L1_PSESX</name>
<dbReference type="PATRIC" id="fig|317.174.peg.3877"/>
<dbReference type="EMBL" id="JPQT01000116">
    <property type="protein sequence ID" value="KFE49674.1"/>
    <property type="molecule type" value="Genomic_DNA"/>
</dbReference>
<accession>A0A085V2L1</accession>
<evidence type="ECO:0000313" key="2">
    <source>
        <dbReference type="Proteomes" id="UP000028643"/>
    </source>
</evidence>
<reference evidence="1 2" key="1">
    <citation type="submission" date="2014-07" db="EMBL/GenBank/DDBJ databases">
        <title>Draft Genome Sequences of Environmental Pseudomonas syringae strains.</title>
        <authorList>
            <person name="Baltrus D.A."/>
            <person name="Berge O."/>
            <person name="Morris C."/>
        </authorList>
    </citation>
    <scope>NUCLEOTIDE SEQUENCE [LARGE SCALE GENOMIC DNA]</scope>
    <source>
        <strain evidence="1 2">CEB003</strain>
    </source>
</reference>
<dbReference type="NCBIfam" id="NF040643">
    <property type="entry name" value="S6_alt_immun"/>
    <property type="match status" value="1"/>
</dbReference>
<protein>
    <submittedName>
        <fullName evidence="1">Uncharacterized protein</fullName>
    </submittedName>
</protein>
<comment type="caution">
    <text evidence="1">The sequence shown here is derived from an EMBL/GenBank/DDBJ whole genome shotgun (WGS) entry which is preliminary data.</text>
</comment>